<accession>A0ACD1H5F8</accession>
<organism evidence="1 2">
    <name type="scientific">Aspergillus aculeatinus CBS 121060</name>
    <dbReference type="NCBI Taxonomy" id="1448322"/>
    <lineage>
        <taxon>Eukaryota</taxon>
        <taxon>Fungi</taxon>
        <taxon>Dikarya</taxon>
        <taxon>Ascomycota</taxon>
        <taxon>Pezizomycotina</taxon>
        <taxon>Eurotiomycetes</taxon>
        <taxon>Eurotiomycetidae</taxon>
        <taxon>Eurotiales</taxon>
        <taxon>Aspergillaceae</taxon>
        <taxon>Aspergillus</taxon>
        <taxon>Aspergillus subgen. Circumdati</taxon>
    </lineage>
</organism>
<gene>
    <name evidence="1" type="ORF">BO66DRAFT_325951</name>
</gene>
<reference evidence="1" key="1">
    <citation type="submission" date="2018-02" db="EMBL/GenBank/DDBJ databases">
        <title>The genomes of Aspergillus section Nigri reveals drivers in fungal speciation.</title>
        <authorList>
            <consortium name="DOE Joint Genome Institute"/>
            <person name="Vesth T.C."/>
            <person name="Nybo J."/>
            <person name="Theobald S."/>
            <person name="Brandl J."/>
            <person name="Frisvad J.C."/>
            <person name="Nielsen K.F."/>
            <person name="Lyhne E.K."/>
            <person name="Kogle M.E."/>
            <person name="Kuo A."/>
            <person name="Riley R."/>
            <person name="Clum A."/>
            <person name="Nolan M."/>
            <person name="Lipzen A."/>
            <person name="Salamov A."/>
            <person name="Henrissat B."/>
            <person name="Wiebenga A."/>
            <person name="De vries R.P."/>
            <person name="Grigoriev I.V."/>
            <person name="Mortensen U.H."/>
            <person name="Andersen M.R."/>
            <person name="Baker S.E."/>
        </authorList>
    </citation>
    <scope>NUCLEOTIDE SEQUENCE</scope>
    <source>
        <strain evidence="1">CBS 121060</strain>
    </source>
</reference>
<name>A0ACD1H5F8_9EURO</name>
<dbReference type="EMBL" id="KZ824964">
    <property type="protein sequence ID" value="RAH68819.1"/>
    <property type="molecule type" value="Genomic_DNA"/>
</dbReference>
<evidence type="ECO:0000313" key="1">
    <source>
        <dbReference type="EMBL" id="RAH68819.1"/>
    </source>
</evidence>
<evidence type="ECO:0000313" key="2">
    <source>
        <dbReference type="Proteomes" id="UP000249661"/>
    </source>
</evidence>
<keyword evidence="2" id="KW-1185">Reference proteome</keyword>
<sequence>MIRFALLILAVSAGLKSYWGTQTQSLCRCRPGEACWPTASDWEHLNHSIDGNLQTLRPAGHVCSGDQYSKEACEEYVKNFHNGTWRVLNPASLQVINWENWRAAEESCHVDGITNATCQQGRVPVYAASVKTVEQVRGVVRFAADHNLRLSVRNTGHDLAGRSTSPGSLMVHTAGLKGTRFTTFFRVSSPLGYESEDYGPAVTVGAGVMTEDLYASAAEHGYTVAGGSCGTVGIAGGWMASGGYGILTPSKGLGVDNVLEVGMVTAAGAYVIANAYQNQDLFQAVRGGGGGTFGIITSVTFRVFPDVPLEVTRLTAVAETGPGDAFWSGVQEIMGTIPQLGDQGIAGQSYAFPFAESGSLISAEIFSINQTETSNMSPVDRLVERWKNAGLQVQRSHEHFAQISSYHASRSTGGMAGVGVMVGSRLVSRSSLNAPDRLSRVLSRLKYNPGDMISLDGMAPGPSVERKSHAPHSLHPAWDSAAMILTLGRGLPLDPNWEAYEQVEEELKHTQLPAIDSLENTTIAGYLGVPFPHEADHAGAFWGEKYDMLLATKRRWDPNDLFITRLGVGSEEWDDEAMCRKRTSTAWEKDLQKLWARYNELFASLY</sequence>
<protein>
    <submittedName>
        <fullName evidence="1">FAD-binding domain-containing protein</fullName>
    </submittedName>
</protein>
<dbReference type="Proteomes" id="UP000249661">
    <property type="component" value="Unassembled WGS sequence"/>
</dbReference>
<proteinExistence type="predicted"/>